<evidence type="ECO:0000313" key="1">
    <source>
        <dbReference type="EMBL" id="BAW98318.1"/>
    </source>
</evidence>
<keyword evidence="2" id="KW-1185">Reference proteome</keyword>
<protein>
    <submittedName>
        <fullName evidence="1">Phage protein</fullName>
    </submittedName>
</protein>
<dbReference type="Proteomes" id="UP000221243">
    <property type="component" value="Segment"/>
</dbReference>
<proteinExistence type="predicted"/>
<sequence>MMTKHEYLRLCFRSRCYQKKAWLLSVFTKLADTEETDQTLRKTMYALHRDGDGFYFYYNNSDEKTYVEGDLSAPFAYKDERITIDQDFDPRVKEPLETTLGILLVNRCVFYECLQDRTPYHNRQMGPSYVKGVIAKLMVDNPEEGEELPEGKASVDECLKITRQFNYLLGMNNVFCKAASTAALTVDPSLLELKAKLLKENPDALTDPIKASWIIDQLVAKDMEIQLSGPSKDFFINKKFIDNARKRMFIAFGVEQDWNTGAFKFLHKSLDDGWDPEELHNYINTAIAGSYDRGKATGEGGAAVKDVQRLTSRITVSEEDCKTTMYEEVMMTDDQVGMWEGCYYVSGSGVKRWEGTEKHLSGKIIKMRTPNICETPEGSFCKVCLGDGLGSAPDGVSMECSNIPTNFMLQRMKAAHTANMSVRTFTLEELFG</sequence>
<evidence type="ECO:0000313" key="2">
    <source>
        <dbReference type="Proteomes" id="UP000221243"/>
    </source>
</evidence>
<reference evidence="1 2" key="1">
    <citation type="submission" date="2017-01" db="EMBL/GenBank/DDBJ databases">
        <title>Complete Genome Sequence of Vibrio Parahaemolyticus Bacteriophage pTD1.</title>
        <authorList>
            <person name="Midorikawa Y."/>
            <person name="Sano M."/>
        </authorList>
    </citation>
    <scope>NUCLEOTIDE SEQUENCE [LARGE SCALE GENOMIC DNA]</scope>
    <source>
        <strain evidence="1">PTD1</strain>
    </source>
</reference>
<dbReference type="RefSeq" id="YP_009599396.1">
    <property type="nucleotide sequence ID" value="NC_041916.1"/>
</dbReference>
<dbReference type="EMBL" id="AP017972">
    <property type="protein sequence ID" value="BAW98318.1"/>
    <property type="molecule type" value="Genomic_DNA"/>
</dbReference>
<accession>A0A1Q2U2Y9</accession>
<organism evidence="1 2">
    <name type="scientific">Vibrio phage pTD1</name>
    <dbReference type="NCBI Taxonomy" id="1938577"/>
    <lineage>
        <taxon>Viruses</taxon>
        <taxon>Duplodnaviria</taxon>
        <taxon>Heunggongvirae</taxon>
        <taxon>Uroviricota</taxon>
        <taxon>Caudoviricetes</taxon>
        <taxon>Chimalliviridae</taxon>
        <taxon>Gorgonvirinae</taxon>
        <taxon>Tidunavirus</taxon>
        <taxon>Tidunavirus pTD1</taxon>
    </lineage>
</organism>
<dbReference type="GeneID" id="40075125"/>
<dbReference type="KEGG" id="vg:40075125"/>
<dbReference type="OrthoDB" id="4480at10239"/>
<name>A0A1Q2U2Y9_9CAUD</name>